<sequence>MSEWISVKDRLPEVRRIVLAYDAQTNDINFAFRERGSGNFVDCNSDYYLNTITHWMPLPKPPKETNDEQN</sequence>
<evidence type="ECO:0000313" key="2">
    <source>
        <dbReference type="EMBL" id="DAE22754.1"/>
    </source>
</evidence>
<dbReference type="Pfam" id="PF04448">
    <property type="entry name" value="DUF551"/>
    <property type="match status" value="1"/>
</dbReference>
<protein>
    <recommendedName>
        <fullName evidence="1">DUF551 domain-containing protein</fullName>
    </recommendedName>
</protein>
<evidence type="ECO:0000259" key="1">
    <source>
        <dbReference type="Pfam" id="PF04448"/>
    </source>
</evidence>
<dbReference type="EMBL" id="BK015739">
    <property type="protein sequence ID" value="DAE22754.1"/>
    <property type="molecule type" value="Genomic_DNA"/>
</dbReference>
<dbReference type="InterPro" id="IPR007539">
    <property type="entry name" value="DUF551"/>
</dbReference>
<organism evidence="2">
    <name type="scientific">Siphoviridae sp. ct2hZ16</name>
    <dbReference type="NCBI Taxonomy" id="2826276"/>
    <lineage>
        <taxon>Viruses</taxon>
        <taxon>Duplodnaviria</taxon>
        <taxon>Heunggongvirae</taxon>
        <taxon>Uroviricota</taxon>
        <taxon>Caudoviricetes</taxon>
    </lineage>
</organism>
<proteinExistence type="predicted"/>
<name>A0A8S5QUU6_9CAUD</name>
<accession>A0A8S5QUU6</accession>
<reference evidence="2" key="1">
    <citation type="journal article" date="2021" name="Proc. Natl. Acad. Sci. U.S.A.">
        <title>A Catalog of Tens of Thousands of Viruses from Human Metagenomes Reveals Hidden Associations with Chronic Diseases.</title>
        <authorList>
            <person name="Tisza M.J."/>
            <person name="Buck C.B."/>
        </authorList>
    </citation>
    <scope>NUCLEOTIDE SEQUENCE</scope>
    <source>
        <strain evidence="2">Ct2hZ16</strain>
    </source>
</reference>
<feature type="domain" description="DUF551" evidence="1">
    <location>
        <begin position="3"/>
        <end position="63"/>
    </location>
</feature>